<keyword evidence="1" id="KW-0472">Membrane</keyword>
<dbReference type="AlphaFoldDB" id="A0A2H3BST3"/>
<accession>A0A2H3BST3</accession>
<protein>
    <submittedName>
        <fullName evidence="2">Uncharacterized protein</fullName>
    </submittedName>
</protein>
<evidence type="ECO:0000256" key="1">
    <source>
        <dbReference type="SAM" id="Phobius"/>
    </source>
</evidence>
<name>A0A2H3BST3_9AGAR</name>
<evidence type="ECO:0000313" key="2">
    <source>
        <dbReference type="EMBL" id="PBK70042.1"/>
    </source>
</evidence>
<evidence type="ECO:0000313" key="3">
    <source>
        <dbReference type="Proteomes" id="UP000218334"/>
    </source>
</evidence>
<keyword evidence="1" id="KW-0812">Transmembrane</keyword>
<reference evidence="3" key="1">
    <citation type="journal article" date="2017" name="Nat. Ecol. Evol.">
        <title>Genome expansion and lineage-specific genetic innovations in the forest pathogenic fungi Armillaria.</title>
        <authorList>
            <person name="Sipos G."/>
            <person name="Prasanna A.N."/>
            <person name="Walter M.C."/>
            <person name="O'Connor E."/>
            <person name="Balint B."/>
            <person name="Krizsan K."/>
            <person name="Kiss B."/>
            <person name="Hess J."/>
            <person name="Varga T."/>
            <person name="Slot J."/>
            <person name="Riley R."/>
            <person name="Boka B."/>
            <person name="Rigling D."/>
            <person name="Barry K."/>
            <person name="Lee J."/>
            <person name="Mihaltcheva S."/>
            <person name="LaButti K."/>
            <person name="Lipzen A."/>
            <person name="Waldron R."/>
            <person name="Moloney N.M."/>
            <person name="Sperisen C."/>
            <person name="Kredics L."/>
            <person name="Vagvoelgyi C."/>
            <person name="Patrignani A."/>
            <person name="Fitzpatrick D."/>
            <person name="Nagy I."/>
            <person name="Doyle S."/>
            <person name="Anderson J.B."/>
            <person name="Grigoriev I.V."/>
            <person name="Gueldener U."/>
            <person name="Muensterkoetter M."/>
            <person name="Nagy L.G."/>
        </authorList>
    </citation>
    <scope>NUCLEOTIDE SEQUENCE [LARGE SCALE GENOMIC DNA]</scope>
    <source>
        <strain evidence="3">28-4</strain>
    </source>
</reference>
<keyword evidence="1" id="KW-1133">Transmembrane helix</keyword>
<proteinExistence type="predicted"/>
<gene>
    <name evidence="2" type="ORF">ARMSODRAFT_122702</name>
</gene>
<organism evidence="2 3">
    <name type="scientific">Armillaria solidipes</name>
    <dbReference type="NCBI Taxonomy" id="1076256"/>
    <lineage>
        <taxon>Eukaryota</taxon>
        <taxon>Fungi</taxon>
        <taxon>Dikarya</taxon>
        <taxon>Basidiomycota</taxon>
        <taxon>Agaricomycotina</taxon>
        <taxon>Agaricomycetes</taxon>
        <taxon>Agaricomycetidae</taxon>
        <taxon>Agaricales</taxon>
        <taxon>Marasmiineae</taxon>
        <taxon>Physalacriaceae</taxon>
        <taxon>Armillaria</taxon>
    </lineage>
</organism>
<dbReference type="Proteomes" id="UP000218334">
    <property type="component" value="Unassembled WGS sequence"/>
</dbReference>
<feature type="transmembrane region" description="Helical" evidence="1">
    <location>
        <begin position="38"/>
        <end position="61"/>
    </location>
</feature>
<sequence length="110" mass="12740">MRRPTKETKNCPSGYRLCADLKVSWSNHLYTGIIISPSVFYCGMCNSLLWFLSTITIISFSRIWQLKRPSRLTVLLNSLCSEFSTDAQLVYREHHHPDSHLVYKLSSMLV</sequence>
<dbReference type="EMBL" id="KZ293427">
    <property type="protein sequence ID" value="PBK70042.1"/>
    <property type="molecule type" value="Genomic_DNA"/>
</dbReference>
<keyword evidence="3" id="KW-1185">Reference proteome</keyword>